<keyword evidence="9" id="KW-1185">Reference proteome</keyword>
<feature type="compositionally biased region" description="Basic and acidic residues" evidence="5">
    <location>
        <begin position="134"/>
        <end position="147"/>
    </location>
</feature>
<organism evidence="8 9">
    <name type="scientific">Metschnikowia aff. pulcherrima</name>
    <dbReference type="NCBI Taxonomy" id="2163413"/>
    <lineage>
        <taxon>Eukaryota</taxon>
        <taxon>Fungi</taxon>
        <taxon>Dikarya</taxon>
        <taxon>Ascomycota</taxon>
        <taxon>Saccharomycotina</taxon>
        <taxon>Pichiomycetes</taxon>
        <taxon>Metschnikowiaceae</taxon>
        <taxon>Metschnikowia</taxon>
    </lineage>
</organism>
<protein>
    <recommendedName>
        <fullName evidence="10">Metal homeostatis protein bsd2</fullName>
    </recommendedName>
</protein>
<dbReference type="GO" id="GO:0005783">
    <property type="term" value="C:endoplasmic reticulum"/>
    <property type="evidence" value="ECO:0007669"/>
    <property type="project" value="TreeGrafter"/>
</dbReference>
<keyword evidence="3 6" id="KW-1133">Transmembrane helix</keyword>
<dbReference type="GO" id="GO:0031398">
    <property type="term" value="P:positive regulation of protein ubiquitination"/>
    <property type="evidence" value="ECO:0007669"/>
    <property type="project" value="TreeGrafter"/>
</dbReference>
<evidence type="ECO:0000256" key="5">
    <source>
        <dbReference type="SAM" id="MobiDB-lite"/>
    </source>
</evidence>
<sequence length="456" mass="50034">MSLILTLALLSQHSLIRNSVLHIVSASPSRPLFQLYPTTVYHTRTPGAEMHLVSSTSFSHENTLRPGRSLYSKHPIWPPHINITQPPKMSNHGQGRYTPIDNQTSPISPGENDVILDQRAAGHGFAAENITHATDPRTESPETERDQSEINAMEGLSSHMASTQNLERSSAGVPAGDLELQGAPQGGRLLAASRLKNVVTYLFPFKQTYERLHNGLNTGRLQLNAPGRFVGQGTDGVFRNLMAKPDTEETRAGQEQHPPTYEEAAADSSPEYWEATMISPMYEDEVFVHGLPVGNIANFVWNVLVTVAFQLVGFVLCYLLHTSHAAKQGTRAGLGVTIIMYGYNVIPTNSGRPDRVPTRYEPADPNLIDISKSLLIKTGGAVDTYLLGLEQTLTIGSHSGAKTPLLAYAIIAFGILVFLKSFVDFYYVKREEKRILAPQALEETHTTTETVENASP</sequence>
<dbReference type="EMBL" id="CP034460">
    <property type="protein sequence ID" value="QBM90103.1"/>
    <property type="molecule type" value="Genomic_DNA"/>
</dbReference>
<reference evidence="9" key="1">
    <citation type="submission" date="2019-03" db="EMBL/GenBank/DDBJ databases">
        <title>Snf2 controls pulcherriminic acid biosynthesis and connects pigmentation and antifungal activity of the yeast Metschnikowia pulcherrima.</title>
        <authorList>
            <person name="Gore-Lloyd D."/>
            <person name="Sumann I."/>
            <person name="Brachmann A.O."/>
            <person name="Schneeberger K."/>
            <person name="Ortiz-Merino R.A."/>
            <person name="Moreno-Beltran M."/>
            <person name="Schlaefli M."/>
            <person name="Kirner P."/>
            <person name="Santos Kron A."/>
            <person name="Wolfe K.H."/>
            <person name="Piel J."/>
            <person name="Ahrens C.H."/>
            <person name="Henk D."/>
            <person name="Freimoser F.M."/>
        </authorList>
    </citation>
    <scope>NUCLEOTIDE SEQUENCE [LARGE SCALE GENOMIC DNA]</scope>
    <source>
        <strain evidence="9">APC 1.2</strain>
    </source>
</reference>
<evidence type="ECO:0000256" key="2">
    <source>
        <dbReference type="ARBA" id="ARBA00022692"/>
    </source>
</evidence>
<accession>A0A4V1AER2</accession>
<evidence type="ECO:0000256" key="4">
    <source>
        <dbReference type="ARBA" id="ARBA00023136"/>
    </source>
</evidence>
<feature type="signal peptide" evidence="7">
    <location>
        <begin position="1"/>
        <end position="16"/>
    </location>
</feature>
<dbReference type="PANTHER" id="PTHR13396:SF5">
    <property type="entry name" value="NEDD4 FAMILY INTERACTING PROTEIN"/>
    <property type="match status" value="1"/>
</dbReference>
<evidence type="ECO:0000256" key="1">
    <source>
        <dbReference type="ARBA" id="ARBA00004141"/>
    </source>
</evidence>
<feature type="transmembrane region" description="Helical" evidence="6">
    <location>
        <begin position="405"/>
        <end position="428"/>
    </location>
</feature>
<dbReference type="GO" id="GO:0016020">
    <property type="term" value="C:membrane"/>
    <property type="evidence" value="ECO:0007669"/>
    <property type="project" value="UniProtKB-SubCell"/>
</dbReference>
<dbReference type="GO" id="GO:0006511">
    <property type="term" value="P:ubiquitin-dependent protein catabolic process"/>
    <property type="evidence" value="ECO:0007669"/>
    <property type="project" value="TreeGrafter"/>
</dbReference>
<dbReference type="GO" id="GO:0048471">
    <property type="term" value="C:perinuclear region of cytoplasm"/>
    <property type="evidence" value="ECO:0007669"/>
    <property type="project" value="TreeGrafter"/>
</dbReference>
<dbReference type="AlphaFoldDB" id="A0A4V1AER2"/>
<evidence type="ECO:0000256" key="7">
    <source>
        <dbReference type="SAM" id="SignalP"/>
    </source>
</evidence>
<dbReference type="GO" id="GO:0007034">
    <property type="term" value="P:vacuolar transport"/>
    <property type="evidence" value="ECO:0007669"/>
    <property type="project" value="InterPro"/>
</dbReference>
<keyword evidence="2 6" id="KW-0812">Transmembrane</keyword>
<dbReference type="CDD" id="cd22212">
    <property type="entry name" value="NDFIP-like"/>
    <property type="match status" value="1"/>
</dbReference>
<dbReference type="Pfam" id="PF10176">
    <property type="entry name" value="NEDD4_Bsd2"/>
    <property type="match status" value="1"/>
</dbReference>
<evidence type="ECO:0008006" key="10">
    <source>
        <dbReference type="Google" id="ProtNLM"/>
    </source>
</evidence>
<feature type="transmembrane region" description="Helical" evidence="6">
    <location>
        <begin position="332"/>
        <end position="350"/>
    </location>
</feature>
<evidence type="ECO:0000313" key="9">
    <source>
        <dbReference type="Proteomes" id="UP000292447"/>
    </source>
</evidence>
<evidence type="ECO:0000256" key="6">
    <source>
        <dbReference type="SAM" id="Phobius"/>
    </source>
</evidence>
<dbReference type="PANTHER" id="PTHR13396">
    <property type="entry name" value="NEDD4 FAMILY INTERACTING PROTEIN 1/2"/>
    <property type="match status" value="1"/>
</dbReference>
<name>A0A4V1AER2_9ASCO</name>
<dbReference type="Proteomes" id="UP000292447">
    <property type="component" value="Chromosome V"/>
</dbReference>
<dbReference type="InterPro" id="IPR019325">
    <property type="entry name" value="NEDD4/Bsd2"/>
</dbReference>
<keyword evidence="7" id="KW-0732">Signal</keyword>
<proteinExistence type="predicted"/>
<keyword evidence="4 6" id="KW-0472">Membrane</keyword>
<feature type="chain" id="PRO_5020291938" description="Metal homeostatis protein bsd2" evidence="7">
    <location>
        <begin position="17"/>
        <end position="456"/>
    </location>
</feature>
<comment type="subcellular location">
    <subcellularLocation>
        <location evidence="1">Membrane</location>
        <topology evidence="1">Multi-pass membrane protein</topology>
    </subcellularLocation>
</comment>
<evidence type="ECO:0000256" key="3">
    <source>
        <dbReference type="ARBA" id="ARBA00022989"/>
    </source>
</evidence>
<evidence type="ECO:0000313" key="8">
    <source>
        <dbReference type="EMBL" id="QBM90103.1"/>
    </source>
</evidence>
<feature type="region of interest" description="Disordered" evidence="5">
    <location>
        <begin position="128"/>
        <end position="147"/>
    </location>
</feature>
<feature type="region of interest" description="Disordered" evidence="5">
    <location>
        <begin position="246"/>
        <end position="266"/>
    </location>
</feature>
<feature type="transmembrane region" description="Helical" evidence="6">
    <location>
        <begin position="299"/>
        <end position="320"/>
    </location>
</feature>
<dbReference type="STRING" id="2163413.A0A4V1AER2"/>
<dbReference type="GO" id="GO:0030001">
    <property type="term" value="P:metal ion transport"/>
    <property type="evidence" value="ECO:0007669"/>
    <property type="project" value="InterPro"/>
</dbReference>
<dbReference type="GO" id="GO:0005794">
    <property type="term" value="C:Golgi apparatus"/>
    <property type="evidence" value="ECO:0007669"/>
    <property type="project" value="TreeGrafter"/>
</dbReference>
<gene>
    <name evidence="8" type="primary">MPUL0E03430</name>
    <name evidence="8" type="ORF">METSCH_E03430</name>
</gene>